<evidence type="ECO:0000256" key="7">
    <source>
        <dbReference type="ARBA" id="ARBA00052874"/>
    </source>
</evidence>
<dbReference type="UniPathway" id="UPA00017"/>
<dbReference type="GO" id="GO:0016289">
    <property type="term" value="F:acyl-CoA hydrolase activity"/>
    <property type="evidence" value="ECO:0007669"/>
    <property type="project" value="UniProtKB-ARBA"/>
</dbReference>
<dbReference type="GO" id="GO:0005737">
    <property type="term" value="C:cytoplasm"/>
    <property type="evidence" value="ECO:0007669"/>
    <property type="project" value="UniProtKB-SubCell"/>
</dbReference>
<dbReference type="InterPro" id="IPR029069">
    <property type="entry name" value="HotDog_dom_sf"/>
</dbReference>
<comment type="subunit">
    <text evidence="8">Homotetramer. Dimer of dimers. Interacts specifically with the aryl carrier protein (ArCP) domain of EntB.</text>
</comment>
<dbReference type="PRINTS" id="PR00080">
    <property type="entry name" value="SDRFAMILY"/>
</dbReference>
<keyword evidence="6" id="KW-0520">NAD</keyword>
<dbReference type="GO" id="GO:0008667">
    <property type="term" value="F:2,3-dihydro-2,3-dihydroxybenzoate dehydrogenase activity"/>
    <property type="evidence" value="ECO:0007669"/>
    <property type="project" value="UniProtKB-UniRule"/>
</dbReference>
<gene>
    <name evidence="8" type="primary">entH</name>
    <name evidence="10" type="ORF">CEW81_17900</name>
</gene>
<evidence type="ECO:0000256" key="5">
    <source>
        <dbReference type="ARBA" id="ARBA00023002"/>
    </source>
</evidence>
<evidence type="ECO:0000256" key="6">
    <source>
        <dbReference type="ARBA" id="ARBA00023027"/>
    </source>
</evidence>
<comment type="catalytic activity">
    <reaction evidence="7">
        <text>(2S,3S)-2,3-dihydroxy-2,3-dihydrobenzoate + NAD(+) = 2,3-dihydroxybenzoate + NADH + H(+)</text>
        <dbReference type="Rhea" id="RHEA:23824"/>
        <dbReference type="ChEBI" id="CHEBI:15378"/>
        <dbReference type="ChEBI" id="CHEBI:36654"/>
        <dbReference type="ChEBI" id="CHEBI:57540"/>
        <dbReference type="ChEBI" id="CHEBI:57945"/>
        <dbReference type="ChEBI" id="CHEBI:58764"/>
        <dbReference type="EC" id="1.3.1.28"/>
    </reaction>
</comment>
<dbReference type="SUPFAM" id="SSF51735">
    <property type="entry name" value="NAD(P)-binding Rossmann-fold domains"/>
    <property type="match status" value="1"/>
</dbReference>
<dbReference type="InterPro" id="IPR020904">
    <property type="entry name" value="Sc_DH/Rdtase_CS"/>
</dbReference>
<protein>
    <recommendedName>
        <fullName evidence="8">Proofreading thioesterase EntH</fullName>
        <ecNumber evidence="8">3.1.2.-</ecNumber>
    </recommendedName>
    <alternativeName>
        <fullName evidence="8">Enterobactin synthase component H</fullName>
    </alternativeName>
</protein>
<name>A0A248KJ53_9ENTR</name>
<feature type="active site" description="Nucleophile or proton acceptor" evidence="8">
    <location>
        <position position="315"/>
    </location>
</feature>
<dbReference type="HAMAP" id="MF_00907">
    <property type="entry name" value="Thioesterase_EntH"/>
    <property type="match status" value="1"/>
</dbReference>
<sequence>MAGFDFRGQTVWVTGAGKGIGYSTALAFVEAGAQVTGFDLAFDGADYPFATEVLDVADAQQVAQVCERLLAGTERLDVLVNAAGILRMGATDALSLADWQQTFAVNVGGAFNLFQNTMAQFRRQQGGAIVTVASDAAHTPRIGMSAYGASKAALKSLALTVGLELASAGVRCNIVSPGSTDTDMQRTLWVSDDAEQQRIRGFAEQFKLGIPLGKIARPQEIASTILFLASRSASHITLQDIVVDGGSTLGHRMIWKRHLTLDELNATSDNTLVAHLGIIYTHIGEDSLEAVMPVDSRTHQPFGLLHGGASAALAETLGSMAGFLMTREGQCVVGTELNASHHRPVSQGQVRAVCQPLHLGRQSQSWEIVVFDEQGRRCCTCRLGTAVLG</sequence>
<dbReference type="NCBIfam" id="TIGR00369">
    <property type="entry name" value="unchar_dom_1"/>
    <property type="match status" value="1"/>
</dbReference>
<dbReference type="PANTHER" id="PTHR24321">
    <property type="entry name" value="DEHYDROGENASES, SHORT CHAIN"/>
    <property type="match status" value="1"/>
</dbReference>
<proteinExistence type="inferred from homology"/>
<evidence type="ECO:0000313" key="10">
    <source>
        <dbReference type="EMBL" id="ASG63891.1"/>
    </source>
</evidence>
<evidence type="ECO:0000259" key="9">
    <source>
        <dbReference type="SMART" id="SM00822"/>
    </source>
</evidence>
<dbReference type="EC" id="3.1.2.-" evidence="8"/>
<dbReference type="InterPro" id="IPR036291">
    <property type="entry name" value="NAD(P)-bd_dom_sf"/>
</dbReference>
<evidence type="ECO:0000256" key="4">
    <source>
        <dbReference type="ARBA" id="ARBA00022801"/>
    </source>
</evidence>
<evidence type="ECO:0000256" key="3">
    <source>
        <dbReference type="ARBA" id="ARBA00022490"/>
    </source>
</evidence>
<dbReference type="InterPro" id="IPR057326">
    <property type="entry name" value="KR_dom"/>
</dbReference>
<dbReference type="GO" id="GO:0009239">
    <property type="term" value="P:enterobactin biosynthetic process"/>
    <property type="evidence" value="ECO:0007669"/>
    <property type="project" value="UniProtKB-UniRule"/>
</dbReference>
<comment type="function">
    <text evidence="8">Required for optimal enterobactin synthesis. Acts as a proofreading enzyme that prevents EntB misacylation by hydrolyzing the thioester bound existing between EntB and wrongly charged molecules.</text>
</comment>
<keyword evidence="5" id="KW-0560">Oxidoreductase</keyword>
<dbReference type="InterPro" id="IPR006683">
    <property type="entry name" value="Thioestr_dom"/>
</dbReference>
<dbReference type="CDD" id="cd05331">
    <property type="entry name" value="DH-DHB-DH_SDR_c"/>
    <property type="match status" value="1"/>
</dbReference>
<comment type="pathway">
    <text evidence="8">Siderophore biosynthesis; enterobactin biosynthesis.</text>
</comment>
<dbReference type="Pfam" id="PF13561">
    <property type="entry name" value="adh_short_C2"/>
    <property type="match status" value="1"/>
</dbReference>
<dbReference type="FunFam" id="3.10.129.10:FF:000002">
    <property type="entry name" value="1,4-dihydroxy-2-naphthoyl-CoA hydrolase"/>
    <property type="match status" value="1"/>
</dbReference>
<keyword evidence="3 8" id="KW-0963">Cytoplasm</keyword>
<dbReference type="NCBIfam" id="NF007607">
    <property type="entry name" value="PRK10254.1"/>
    <property type="match status" value="1"/>
</dbReference>
<evidence type="ECO:0000256" key="8">
    <source>
        <dbReference type="HAMAP-Rule" id="MF_00907"/>
    </source>
</evidence>
<dbReference type="Proteomes" id="UP000197098">
    <property type="component" value="Chromosome"/>
</dbReference>
<dbReference type="InterPro" id="IPR003560">
    <property type="entry name" value="DHB_DH"/>
</dbReference>
<dbReference type="NCBIfam" id="TIGR04316">
    <property type="entry name" value="dhbA_paeA"/>
    <property type="match status" value="1"/>
</dbReference>
<dbReference type="EMBL" id="CP022114">
    <property type="protein sequence ID" value="ASG63891.1"/>
    <property type="molecule type" value="Genomic_DNA"/>
</dbReference>
<dbReference type="PRINTS" id="PR01397">
    <property type="entry name" value="DHBDHDRGNASE"/>
</dbReference>
<evidence type="ECO:0000313" key="11">
    <source>
        <dbReference type="Proteomes" id="UP000197098"/>
    </source>
</evidence>
<dbReference type="SMART" id="SM00822">
    <property type="entry name" value="PKS_KR"/>
    <property type="match status" value="1"/>
</dbReference>
<comment type="similarity">
    <text evidence="1">Belongs to the short-chain dehydrogenases/reductases (SDR) family.</text>
</comment>
<dbReference type="FunFam" id="3.40.50.720:FF:000160">
    <property type="entry name" value="2,3-dihydro-2,3-dihydroxybenzoate dehydrogenase"/>
    <property type="match status" value="1"/>
</dbReference>
<comment type="subcellular location">
    <subcellularLocation>
        <location evidence="8">Cytoplasm</location>
    </subcellularLocation>
</comment>
<dbReference type="AlphaFoldDB" id="A0A248KJ53"/>
<dbReference type="NCBIfam" id="NF006074">
    <property type="entry name" value="PRK08220.1"/>
    <property type="match status" value="1"/>
</dbReference>
<dbReference type="Gene3D" id="3.10.129.10">
    <property type="entry name" value="Hotdog Thioesterase"/>
    <property type="match status" value="1"/>
</dbReference>
<dbReference type="InterPro" id="IPR003736">
    <property type="entry name" value="PAAI_dom"/>
</dbReference>
<keyword evidence="4 8" id="KW-0378">Hydrolase</keyword>
<comment type="similarity">
    <text evidence="2 8">Belongs to the thioesterase PaaI family.</text>
</comment>
<dbReference type="PANTHER" id="PTHR24321:SF13">
    <property type="entry name" value="2,3-DIHYDRO-2,3-DIHYDROXYBENZOATE DEHYDROGENASE"/>
    <property type="match status" value="1"/>
</dbReference>
<reference evidence="10 11" key="1">
    <citation type="submission" date="2017-06" db="EMBL/GenBank/DDBJ databases">
        <title>Origin of plasmid-mediated fosfomycin resistance gene fosA3.</title>
        <authorList>
            <person name="Ito R."/>
            <person name="Pacey M.P."/>
            <person name="Doi Y."/>
        </authorList>
    </citation>
    <scope>NUCLEOTIDE SEQUENCE [LARGE SCALE GENOMIC DNA]</scope>
    <source>
        <strain evidence="10 11">YDC799</strain>
    </source>
</reference>
<dbReference type="Gene3D" id="3.40.50.720">
    <property type="entry name" value="NAD(P)-binding Rossmann-like Domain"/>
    <property type="match status" value="1"/>
</dbReference>
<feature type="domain" description="Ketoreductase" evidence="9">
    <location>
        <begin position="9"/>
        <end position="180"/>
    </location>
</feature>
<dbReference type="PROSITE" id="PS00061">
    <property type="entry name" value="ADH_SHORT"/>
    <property type="match status" value="1"/>
</dbReference>
<dbReference type="SUPFAM" id="SSF54637">
    <property type="entry name" value="Thioesterase/thiol ester dehydrase-isomerase"/>
    <property type="match status" value="1"/>
</dbReference>
<dbReference type="CDD" id="cd03443">
    <property type="entry name" value="PaaI_thioesterase"/>
    <property type="match status" value="1"/>
</dbReference>
<dbReference type="InterPro" id="IPR026576">
    <property type="entry name" value="Thioesterase_EntH"/>
</dbReference>
<evidence type="ECO:0000256" key="1">
    <source>
        <dbReference type="ARBA" id="ARBA00006484"/>
    </source>
</evidence>
<organism evidence="10 11">
    <name type="scientific">Kluyvera genomosp. 3</name>
    <dbReference type="NCBI Taxonomy" id="2774055"/>
    <lineage>
        <taxon>Bacteria</taxon>
        <taxon>Pseudomonadati</taxon>
        <taxon>Pseudomonadota</taxon>
        <taxon>Gammaproteobacteria</taxon>
        <taxon>Enterobacterales</taxon>
        <taxon>Enterobacteriaceae</taxon>
        <taxon>Kluyvera</taxon>
    </lineage>
</organism>
<evidence type="ECO:0000256" key="2">
    <source>
        <dbReference type="ARBA" id="ARBA00008324"/>
    </source>
</evidence>
<accession>A0A248KJ53</accession>
<dbReference type="Pfam" id="PF03061">
    <property type="entry name" value="4HBT"/>
    <property type="match status" value="1"/>
</dbReference>
<dbReference type="InterPro" id="IPR002347">
    <property type="entry name" value="SDR_fam"/>
</dbReference>